<name>A0A5K8ADQ6_9BACT</name>
<sequence length="173" mass="19867">MAKQMVLNDAGKMIRSVWDEIPHHYPGIGTDEFVIMPNHIHGIIVIVKAGSRACPSSVQPSIKGQPQGGAPTMTLPDVVHRFKTMTTKRYSDGVKQNDWKPFPGKLWQRNYWEHIVRDELELNAIREYVRNNPAQWELDRLNVMFSDRQAFKKKPQKGQPQGVAHTEGKPWMV</sequence>
<dbReference type="Gene3D" id="3.30.70.1290">
    <property type="entry name" value="Transposase IS200-like"/>
    <property type="match status" value="1"/>
</dbReference>
<protein>
    <recommendedName>
        <fullName evidence="2">Transposase IS200-like domain-containing protein</fullName>
    </recommendedName>
</protein>
<proteinExistence type="predicted"/>
<feature type="domain" description="Transposase IS200-like" evidence="2">
    <location>
        <begin position="2"/>
        <end position="132"/>
    </location>
</feature>
<evidence type="ECO:0000313" key="3">
    <source>
        <dbReference type="EMBL" id="BBO90752.1"/>
    </source>
</evidence>
<dbReference type="AlphaFoldDB" id="A0A5K8ADQ6"/>
<gene>
    <name evidence="3" type="ORF">DSCOOX_39320</name>
</gene>
<evidence type="ECO:0000256" key="1">
    <source>
        <dbReference type="SAM" id="MobiDB-lite"/>
    </source>
</evidence>
<dbReference type="InterPro" id="IPR002686">
    <property type="entry name" value="Transposase_17"/>
</dbReference>
<dbReference type="PANTHER" id="PTHR36966:SF1">
    <property type="entry name" value="REP-ASSOCIATED TYROSINE TRANSPOSASE"/>
    <property type="match status" value="1"/>
</dbReference>
<dbReference type="InterPro" id="IPR036515">
    <property type="entry name" value="Transposase_17_sf"/>
</dbReference>
<reference evidence="3 4" key="1">
    <citation type="submission" date="2019-11" db="EMBL/GenBank/DDBJ databases">
        <title>Comparative genomics of hydrocarbon-degrading Desulfosarcina strains.</title>
        <authorList>
            <person name="Watanabe M."/>
            <person name="Kojima H."/>
            <person name="Fukui M."/>
        </authorList>
    </citation>
    <scope>NUCLEOTIDE SEQUENCE [LARGE SCALE GENOMIC DNA]</scope>
    <source>
        <strain evidence="4">oXyS1</strain>
    </source>
</reference>
<organism evidence="3 4">
    <name type="scientific">Desulfosarcina ovata subsp. ovata</name>
    <dbReference type="NCBI Taxonomy" id="2752305"/>
    <lineage>
        <taxon>Bacteria</taxon>
        <taxon>Pseudomonadati</taxon>
        <taxon>Thermodesulfobacteriota</taxon>
        <taxon>Desulfobacteria</taxon>
        <taxon>Desulfobacterales</taxon>
        <taxon>Desulfosarcinaceae</taxon>
        <taxon>Desulfosarcina</taxon>
    </lineage>
</organism>
<dbReference type="EMBL" id="AP021879">
    <property type="protein sequence ID" value="BBO90752.1"/>
    <property type="molecule type" value="Genomic_DNA"/>
</dbReference>
<dbReference type="Pfam" id="PF01797">
    <property type="entry name" value="Y1_Tnp"/>
    <property type="match status" value="1"/>
</dbReference>
<feature type="region of interest" description="Disordered" evidence="1">
    <location>
        <begin position="151"/>
        <end position="173"/>
    </location>
</feature>
<dbReference type="SUPFAM" id="SSF143422">
    <property type="entry name" value="Transposase IS200-like"/>
    <property type="match status" value="1"/>
</dbReference>
<dbReference type="GO" id="GO:0006313">
    <property type="term" value="P:DNA transposition"/>
    <property type="evidence" value="ECO:0007669"/>
    <property type="project" value="InterPro"/>
</dbReference>
<dbReference type="PANTHER" id="PTHR36966">
    <property type="entry name" value="REP-ASSOCIATED TYROSINE TRANSPOSASE"/>
    <property type="match status" value="1"/>
</dbReference>
<keyword evidence="4" id="KW-1185">Reference proteome</keyword>
<evidence type="ECO:0000313" key="4">
    <source>
        <dbReference type="Proteomes" id="UP000422108"/>
    </source>
</evidence>
<evidence type="ECO:0000259" key="2">
    <source>
        <dbReference type="SMART" id="SM01321"/>
    </source>
</evidence>
<accession>A0A5K8ADQ6</accession>
<dbReference type="SMART" id="SM01321">
    <property type="entry name" value="Y1_Tnp"/>
    <property type="match status" value="1"/>
</dbReference>
<dbReference type="InterPro" id="IPR052715">
    <property type="entry name" value="RAYT_transposase"/>
</dbReference>
<dbReference type="Proteomes" id="UP000422108">
    <property type="component" value="Chromosome"/>
</dbReference>
<dbReference type="GO" id="GO:0004803">
    <property type="term" value="F:transposase activity"/>
    <property type="evidence" value="ECO:0007669"/>
    <property type="project" value="InterPro"/>
</dbReference>
<dbReference type="GO" id="GO:0043565">
    <property type="term" value="F:sequence-specific DNA binding"/>
    <property type="evidence" value="ECO:0007669"/>
    <property type="project" value="TreeGrafter"/>
</dbReference>